<proteinExistence type="predicted"/>
<feature type="domain" description="Ig-like" evidence="3">
    <location>
        <begin position="2"/>
        <end position="111"/>
    </location>
</feature>
<dbReference type="Proteomes" id="UP000694620">
    <property type="component" value="Chromosome 3"/>
</dbReference>
<dbReference type="InterPro" id="IPR013106">
    <property type="entry name" value="Ig_V-set"/>
</dbReference>
<dbReference type="AlphaFoldDB" id="A0A8C4RTE7"/>
<reference evidence="4" key="3">
    <citation type="submission" date="2025-09" db="UniProtKB">
        <authorList>
            <consortium name="Ensembl"/>
        </authorList>
    </citation>
    <scope>IDENTIFICATION</scope>
</reference>
<dbReference type="Ensembl" id="ENSECRT00000006567.1">
    <property type="protein sequence ID" value="ENSECRP00000006464.1"/>
    <property type="gene ID" value="ENSECRG00000004312.1"/>
</dbReference>
<keyword evidence="2" id="KW-0391">Immunity</keyword>
<dbReference type="SMART" id="SM00409">
    <property type="entry name" value="IG"/>
    <property type="match status" value="1"/>
</dbReference>
<dbReference type="InterPro" id="IPR050413">
    <property type="entry name" value="TCR_beta_variable"/>
</dbReference>
<dbReference type="CDD" id="cd00099">
    <property type="entry name" value="IgV"/>
    <property type="match status" value="1"/>
</dbReference>
<dbReference type="InterPro" id="IPR007110">
    <property type="entry name" value="Ig-like_dom"/>
</dbReference>
<evidence type="ECO:0000313" key="5">
    <source>
        <dbReference type="Proteomes" id="UP000694620"/>
    </source>
</evidence>
<evidence type="ECO:0000256" key="1">
    <source>
        <dbReference type="ARBA" id="ARBA00022729"/>
    </source>
</evidence>
<dbReference type="PROSITE" id="PS50835">
    <property type="entry name" value="IG_LIKE"/>
    <property type="match status" value="1"/>
</dbReference>
<keyword evidence="1" id="KW-0732">Signal</keyword>
<dbReference type="GeneTree" id="ENSGT01120000272189"/>
<organism evidence="4 5">
    <name type="scientific">Erpetoichthys calabaricus</name>
    <name type="common">Rope fish</name>
    <name type="synonym">Calamoichthys calabaricus</name>
    <dbReference type="NCBI Taxonomy" id="27687"/>
    <lineage>
        <taxon>Eukaryota</taxon>
        <taxon>Metazoa</taxon>
        <taxon>Chordata</taxon>
        <taxon>Craniata</taxon>
        <taxon>Vertebrata</taxon>
        <taxon>Euteleostomi</taxon>
        <taxon>Actinopterygii</taxon>
        <taxon>Polypteriformes</taxon>
        <taxon>Polypteridae</taxon>
        <taxon>Erpetoichthys</taxon>
    </lineage>
</organism>
<dbReference type="Pfam" id="PF07686">
    <property type="entry name" value="V-set"/>
    <property type="match status" value="1"/>
</dbReference>
<dbReference type="SMART" id="SM00406">
    <property type="entry name" value="IGv"/>
    <property type="match status" value="1"/>
</dbReference>
<dbReference type="Gene3D" id="2.60.40.10">
    <property type="entry name" value="Immunoglobulins"/>
    <property type="match status" value="1"/>
</dbReference>
<dbReference type="GO" id="GO:0002376">
    <property type="term" value="P:immune system process"/>
    <property type="evidence" value="ECO:0007669"/>
    <property type="project" value="UniProtKB-KW"/>
</dbReference>
<accession>A0A8C4RTE7</accession>
<dbReference type="GO" id="GO:0005886">
    <property type="term" value="C:plasma membrane"/>
    <property type="evidence" value="ECO:0007669"/>
    <property type="project" value="TreeGrafter"/>
</dbReference>
<dbReference type="InterPro" id="IPR013783">
    <property type="entry name" value="Ig-like_fold"/>
</dbReference>
<evidence type="ECO:0000313" key="4">
    <source>
        <dbReference type="Ensembl" id="ENSECRP00000006464.1"/>
    </source>
</evidence>
<evidence type="ECO:0000256" key="2">
    <source>
        <dbReference type="ARBA" id="ARBA00022859"/>
    </source>
</evidence>
<evidence type="ECO:0000259" key="3">
    <source>
        <dbReference type="PROSITE" id="PS50835"/>
    </source>
</evidence>
<name>A0A8C4RTE7_ERPCA</name>
<dbReference type="PANTHER" id="PTHR23268:SF124">
    <property type="entry name" value="IG-LIKE DOMAIN-CONTAINING PROTEIN"/>
    <property type="match status" value="1"/>
</dbReference>
<reference evidence="4" key="1">
    <citation type="submission" date="2021-06" db="EMBL/GenBank/DDBJ databases">
        <authorList>
            <consortium name="Wellcome Sanger Institute Data Sharing"/>
        </authorList>
    </citation>
    <scope>NUCLEOTIDE SEQUENCE [LARGE SCALE GENOMIC DNA]</scope>
</reference>
<sequence length="130" mass="14754">MPIFFRILNSNILCQSTTVINQAGNSYTLECHNSDSSYYVITWYHQPKEQNDLNYIGHLQYREASDDREHKKRFTLNGSATETSYLTINNVISTDSGTFFCAASKHSKTTAVPPCTINKFNQLINLAAIH</sequence>
<dbReference type="SUPFAM" id="SSF48726">
    <property type="entry name" value="Immunoglobulin"/>
    <property type="match status" value="1"/>
</dbReference>
<keyword evidence="5" id="KW-1185">Reference proteome</keyword>
<dbReference type="InterPro" id="IPR036179">
    <property type="entry name" value="Ig-like_dom_sf"/>
</dbReference>
<protein>
    <recommendedName>
        <fullName evidence="3">Ig-like domain-containing protein</fullName>
    </recommendedName>
</protein>
<dbReference type="PANTHER" id="PTHR23268">
    <property type="entry name" value="T-CELL RECEPTOR BETA CHAIN"/>
    <property type="match status" value="1"/>
</dbReference>
<reference evidence="4" key="2">
    <citation type="submission" date="2025-08" db="UniProtKB">
        <authorList>
            <consortium name="Ensembl"/>
        </authorList>
    </citation>
    <scope>IDENTIFICATION</scope>
</reference>
<dbReference type="InterPro" id="IPR003599">
    <property type="entry name" value="Ig_sub"/>
</dbReference>
<dbReference type="GO" id="GO:0007166">
    <property type="term" value="P:cell surface receptor signaling pathway"/>
    <property type="evidence" value="ECO:0007669"/>
    <property type="project" value="TreeGrafter"/>
</dbReference>